<comment type="similarity">
    <text evidence="1">In the N-terminal section; belongs to the N-acetylmuramoyl-L-alanine amidase 2 family.</text>
</comment>
<reference evidence="6 7" key="1">
    <citation type="journal article" date="2016" name="Front. Microbiol.">
        <title>Comprehensive Phylogenetic Analysis of Bovine Non-aureus Staphylococci Species Based on Whole-Genome Sequencing.</title>
        <authorList>
            <person name="Naushad S."/>
            <person name="Barkema H.W."/>
            <person name="Luby C."/>
            <person name="Condas L.A."/>
            <person name="Nobrega D.B."/>
            <person name="Carson D.A."/>
            <person name="De Buck J."/>
        </authorList>
    </citation>
    <scope>NUCLEOTIDE SEQUENCE [LARGE SCALE GENOMIC DNA]</scope>
    <source>
        <strain evidence="6 7">SNUC 993</strain>
    </source>
</reference>
<organism evidence="6 7">
    <name type="scientific">Staphylococcus auricularis</name>
    <dbReference type="NCBI Taxonomy" id="29379"/>
    <lineage>
        <taxon>Bacteria</taxon>
        <taxon>Bacillati</taxon>
        <taxon>Bacillota</taxon>
        <taxon>Bacilli</taxon>
        <taxon>Bacillales</taxon>
        <taxon>Staphylococcaceae</taxon>
        <taxon>Staphylococcus</taxon>
    </lineage>
</organism>
<dbReference type="Gene3D" id="4.10.80.30">
    <property type="entry name" value="DNA polymerase, domain 6"/>
    <property type="match status" value="1"/>
</dbReference>
<feature type="region of interest" description="Disordered" evidence="3">
    <location>
        <begin position="43"/>
        <end position="213"/>
    </location>
</feature>
<dbReference type="Proteomes" id="UP000242694">
    <property type="component" value="Unassembled WGS sequence"/>
</dbReference>
<feature type="domain" description="Peptidase C51" evidence="5">
    <location>
        <begin position="500"/>
        <end position="629"/>
    </location>
</feature>
<feature type="region of interest" description="Disordered" evidence="3">
    <location>
        <begin position="254"/>
        <end position="303"/>
    </location>
</feature>
<feature type="signal peptide" evidence="4">
    <location>
        <begin position="1"/>
        <end position="28"/>
    </location>
</feature>
<feature type="compositionally biased region" description="Low complexity" evidence="3">
    <location>
        <begin position="81"/>
        <end position="100"/>
    </location>
</feature>
<keyword evidence="4" id="KW-0732">Signal</keyword>
<keyword evidence="2" id="KW-0378">Hydrolase</keyword>
<feature type="compositionally biased region" description="Polar residues" evidence="3">
    <location>
        <begin position="148"/>
        <end position="165"/>
    </location>
</feature>
<evidence type="ECO:0000259" key="5">
    <source>
        <dbReference type="PROSITE" id="PS50911"/>
    </source>
</evidence>
<gene>
    <name evidence="6" type="ORF">BU607_00635</name>
</gene>
<evidence type="ECO:0000313" key="7">
    <source>
        <dbReference type="Proteomes" id="UP000242694"/>
    </source>
</evidence>
<dbReference type="InterPro" id="IPR007921">
    <property type="entry name" value="CHAP_dom"/>
</dbReference>
<dbReference type="Gene3D" id="1.10.530.10">
    <property type="match status" value="1"/>
</dbReference>
<protein>
    <submittedName>
        <fullName evidence="6">N-acetylmuramoyl-L-alanine amidase</fullName>
    </submittedName>
</protein>
<feature type="compositionally biased region" description="Polar residues" evidence="3">
    <location>
        <begin position="188"/>
        <end position="209"/>
    </location>
</feature>
<dbReference type="PROSITE" id="PS50911">
    <property type="entry name" value="CHAP"/>
    <property type="match status" value="1"/>
</dbReference>
<comment type="caution">
    <text evidence="6">The sequence shown here is derived from an EMBL/GenBank/DDBJ whole genome shotgun (WGS) entry which is preliminary data.</text>
</comment>
<evidence type="ECO:0000256" key="3">
    <source>
        <dbReference type="SAM" id="MobiDB-lite"/>
    </source>
</evidence>
<evidence type="ECO:0000256" key="4">
    <source>
        <dbReference type="SAM" id="SignalP"/>
    </source>
</evidence>
<dbReference type="Pfam" id="PF01832">
    <property type="entry name" value="Glucosaminidase"/>
    <property type="match status" value="1"/>
</dbReference>
<dbReference type="InterPro" id="IPR002901">
    <property type="entry name" value="MGlyc_endo_b_GlcNAc-like_dom"/>
</dbReference>
<evidence type="ECO:0000256" key="1">
    <source>
        <dbReference type="ARBA" id="ARBA00006088"/>
    </source>
</evidence>
<dbReference type="InterPro" id="IPR051056">
    <property type="entry name" value="Glycosyl_Hydrolase_73"/>
</dbReference>
<dbReference type="SUPFAM" id="SSF54001">
    <property type="entry name" value="Cysteine proteinases"/>
    <property type="match status" value="1"/>
</dbReference>
<dbReference type="SMART" id="SM00047">
    <property type="entry name" value="LYZ2"/>
    <property type="match status" value="1"/>
</dbReference>
<proteinExistence type="inferred from homology"/>
<dbReference type="Pfam" id="PF05257">
    <property type="entry name" value="CHAP"/>
    <property type="match status" value="1"/>
</dbReference>
<dbReference type="PANTHER" id="PTHR33308">
    <property type="entry name" value="PEPTIDOGLYCAN HYDROLASE FLGJ"/>
    <property type="match status" value="1"/>
</dbReference>
<dbReference type="Gene3D" id="3.90.1720.10">
    <property type="entry name" value="endopeptidase domain like (from Nostoc punctiforme)"/>
    <property type="match status" value="1"/>
</dbReference>
<accession>A0ABX5IHB3</accession>
<evidence type="ECO:0000256" key="2">
    <source>
        <dbReference type="ARBA" id="ARBA00022801"/>
    </source>
</evidence>
<dbReference type="EMBL" id="PZDI01000002">
    <property type="protein sequence ID" value="PTH19707.1"/>
    <property type="molecule type" value="Genomic_DNA"/>
</dbReference>
<feature type="chain" id="PRO_5045225798" evidence="4">
    <location>
        <begin position="29"/>
        <end position="634"/>
    </location>
</feature>
<dbReference type="InterPro" id="IPR038765">
    <property type="entry name" value="Papain-like_cys_pep_sf"/>
</dbReference>
<feature type="compositionally biased region" description="Low complexity" evidence="3">
    <location>
        <begin position="122"/>
        <end position="142"/>
    </location>
</feature>
<sequence>MKVNKVAVCLLSTTLVSQIVSSPFTAHAVTSDAANLLRETINETQADDREATSNEKTNKSSDETSKSSETLTADTEDTLPEEPVTSDESSPSPETEQQSDVITENEVPIPETVEDAHHETITEATSSEAASPSHSDASPSTSGKVAQPDSTSPVNNNLNPTSQPPSDAELIHKMIKSQASSEAPEHTGQATQSESSFSGNDEASVTSKAPSDEVLINKIKAAAAYESDLPAHSSTYNQAIPSDEVLIRKIQSSREDEMPEVTEAPRLSDQHQANEQLPSDEDVQHHPVQSVDPTKDDAQSAQRSTMVFQQSNLTDSVDESDSYQVVDSAATRQFIKKVAKDAHDIGQQEDLYASLIIAQAILESNSGQSELAQKPYYNLFGVKGVYQGQTAHFDTLEADANGDLYSINAGFKQYPSHKASLEDYAQLMKKGIDGNPGIYQDTWKIPGVTHHHATRALTGKYATDPDYDKKLNSIIEHYHLDAFDQKKMPKINKVLSQTDAVENGDYIPFEEVAPSATAFYPYGQCTWYVYNRLQQFDLNVDTVMGNGGDWAHNGLAKGYTVSHTPKVHTAVSFKPGQLGSDSVYGHVAFVEEVKADGSIVISESNVKGLGVISQRVISELDAQQLSYISPEPTS</sequence>
<evidence type="ECO:0000313" key="6">
    <source>
        <dbReference type="EMBL" id="PTH19707.1"/>
    </source>
</evidence>
<dbReference type="PANTHER" id="PTHR33308:SF9">
    <property type="entry name" value="PEPTIDOGLYCAN HYDROLASE FLGJ"/>
    <property type="match status" value="1"/>
</dbReference>
<feature type="compositionally biased region" description="Basic and acidic residues" evidence="3">
    <location>
        <begin position="46"/>
        <end position="66"/>
    </location>
</feature>
<dbReference type="RefSeq" id="WP_107392183.1">
    <property type="nucleotide sequence ID" value="NZ_JAHCOE010000003.1"/>
</dbReference>
<name>A0ABX5IHB3_9STAP</name>
<keyword evidence="7" id="KW-1185">Reference proteome</keyword>